<dbReference type="SMART" id="SM00849">
    <property type="entry name" value="Lactamase_B"/>
    <property type="match status" value="1"/>
</dbReference>
<dbReference type="EMBL" id="LAZR01003776">
    <property type="protein sequence ID" value="KKN14853.1"/>
    <property type="molecule type" value="Genomic_DNA"/>
</dbReference>
<evidence type="ECO:0000313" key="2">
    <source>
        <dbReference type="EMBL" id="KKN14853.1"/>
    </source>
</evidence>
<dbReference type="PROSITE" id="PS50902">
    <property type="entry name" value="FLAVODOXIN_LIKE"/>
    <property type="match status" value="1"/>
</dbReference>
<comment type="caution">
    <text evidence="2">The sequence shown here is derived from an EMBL/GenBank/DDBJ whole genome shotgun (WGS) entry which is preliminary data.</text>
</comment>
<organism evidence="2">
    <name type="scientific">marine sediment metagenome</name>
    <dbReference type="NCBI Taxonomy" id="412755"/>
    <lineage>
        <taxon>unclassified sequences</taxon>
        <taxon>metagenomes</taxon>
        <taxon>ecological metagenomes</taxon>
    </lineage>
</organism>
<dbReference type="InterPro" id="IPR008254">
    <property type="entry name" value="Flavodoxin/NO_synth"/>
</dbReference>
<dbReference type="Gene3D" id="3.60.15.10">
    <property type="entry name" value="Ribonuclease Z/Hydroxyacylglutathione hydrolase-like"/>
    <property type="match status" value="1"/>
</dbReference>
<feature type="domain" description="Flavodoxin-like" evidence="1">
    <location>
        <begin position="251"/>
        <end position="389"/>
    </location>
</feature>
<dbReference type="InterPro" id="IPR045761">
    <property type="entry name" value="ODP_dom"/>
</dbReference>
<dbReference type="Gene3D" id="3.40.50.360">
    <property type="match status" value="1"/>
</dbReference>
<dbReference type="GO" id="GO:0009055">
    <property type="term" value="F:electron transfer activity"/>
    <property type="evidence" value="ECO:0007669"/>
    <property type="project" value="InterPro"/>
</dbReference>
<proteinExistence type="predicted"/>
<dbReference type="PROSITE" id="PS00201">
    <property type="entry name" value="FLAVODOXIN"/>
    <property type="match status" value="1"/>
</dbReference>
<protein>
    <recommendedName>
        <fullName evidence="1">Flavodoxin-like domain-containing protein</fullName>
    </recommendedName>
</protein>
<dbReference type="PANTHER" id="PTHR43717:SF1">
    <property type="entry name" value="ANAEROBIC NITRIC OXIDE REDUCTASE FLAVORUBREDOXIN"/>
    <property type="match status" value="1"/>
</dbReference>
<reference evidence="2" key="1">
    <citation type="journal article" date="2015" name="Nature">
        <title>Complex archaea that bridge the gap between prokaryotes and eukaryotes.</title>
        <authorList>
            <person name="Spang A."/>
            <person name="Saw J.H."/>
            <person name="Jorgensen S.L."/>
            <person name="Zaremba-Niedzwiedzka K."/>
            <person name="Martijn J."/>
            <person name="Lind A.E."/>
            <person name="van Eijk R."/>
            <person name="Schleper C."/>
            <person name="Guy L."/>
            <person name="Ettema T.J."/>
        </authorList>
    </citation>
    <scope>NUCLEOTIDE SEQUENCE</scope>
</reference>
<dbReference type="PANTHER" id="PTHR43717">
    <property type="entry name" value="ANAEROBIC NITRIC OXIDE REDUCTASE FLAVORUBREDOXIN"/>
    <property type="match status" value="1"/>
</dbReference>
<dbReference type="Pfam" id="PF19583">
    <property type="entry name" value="ODP"/>
    <property type="match status" value="1"/>
</dbReference>
<dbReference type="CDD" id="cd07709">
    <property type="entry name" value="flavodiiron_proteins_MBL-fold"/>
    <property type="match status" value="1"/>
</dbReference>
<accession>A0A0F9RC80</accession>
<dbReference type="GO" id="GO:0046872">
    <property type="term" value="F:metal ion binding"/>
    <property type="evidence" value="ECO:0007669"/>
    <property type="project" value="InterPro"/>
</dbReference>
<evidence type="ECO:0000259" key="1">
    <source>
        <dbReference type="PROSITE" id="PS50902"/>
    </source>
</evidence>
<name>A0A0F9RC80_9ZZZZ</name>
<dbReference type="InterPro" id="IPR001279">
    <property type="entry name" value="Metallo-B-lactamas"/>
</dbReference>
<dbReference type="InterPro" id="IPR029039">
    <property type="entry name" value="Flavoprotein-like_sf"/>
</dbReference>
<dbReference type="GO" id="GO:0010181">
    <property type="term" value="F:FMN binding"/>
    <property type="evidence" value="ECO:0007669"/>
    <property type="project" value="InterPro"/>
</dbReference>
<dbReference type="GO" id="GO:0016491">
    <property type="term" value="F:oxidoreductase activity"/>
    <property type="evidence" value="ECO:0007669"/>
    <property type="project" value="InterPro"/>
</dbReference>
<dbReference type="InterPro" id="IPR036866">
    <property type="entry name" value="RibonucZ/Hydroxyglut_hydro"/>
</dbReference>
<gene>
    <name evidence="2" type="ORF">LCGC14_0991930</name>
</gene>
<dbReference type="SUPFAM" id="SSF56281">
    <property type="entry name" value="Metallo-hydrolase/oxidoreductase"/>
    <property type="match status" value="1"/>
</dbReference>
<dbReference type="AlphaFoldDB" id="A0A0F9RC80"/>
<dbReference type="InterPro" id="IPR016440">
    <property type="entry name" value="Rubredoxin-O_OxRdtase"/>
</dbReference>
<dbReference type="SUPFAM" id="SSF52218">
    <property type="entry name" value="Flavoproteins"/>
    <property type="match status" value="1"/>
</dbReference>
<dbReference type="PIRSF" id="PIRSF005243">
    <property type="entry name" value="ROO"/>
    <property type="match status" value="1"/>
</dbReference>
<dbReference type="Pfam" id="PF00258">
    <property type="entry name" value="Flavodoxin_1"/>
    <property type="match status" value="1"/>
</dbReference>
<dbReference type="InterPro" id="IPR001226">
    <property type="entry name" value="Flavodoxin_CS"/>
</dbReference>
<sequence>MRAFEIKKGIYWVGAIDWELSEFHGYLTQRGSTYNAYLIIDEKIVLVDTVKSHVTDDLISRIKTIIDPSKIDIIISNHTEMDHSGSIPAIMKYSPNATVVCSPMGEKGLKKHFDATQWKFKVVETGDKINIGKRDLSFILMQMVHWPDSMATYCLQEKLLMPNDIFGQHMASYERFVDENRFDVVMEEAKKYFANILLPYSRQSLDAVTQIEKLSLDMIAPSHGLIWRGDDVKKILKAYDKWDANITVNKAVIVYDTMWGSTKEMATSIYKAFEAKNINVEIKNLRKTHISDIMTDIIDAKYICVGSPTLNNTMMPTVASFLYYLKGLRPQNRIAIAFGSYGWGGQSLNEIEKVFEFLKYQTLDTIKFEYVPRKADLEKMTEDLKNKLG</sequence>